<dbReference type="Pfam" id="PF03781">
    <property type="entry name" value="FGE-sulfatase"/>
    <property type="match status" value="1"/>
</dbReference>
<dbReference type="InterPro" id="IPR016187">
    <property type="entry name" value="CTDL_fold"/>
</dbReference>
<feature type="domain" description="Sulfatase-modifying factor enzyme-like" evidence="2">
    <location>
        <begin position="46"/>
        <end position="356"/>
    </location>
</feature>
<dbReference type="PANTHER" id="PTHR23150">
    <property type="entry name" value="SULFATASE MODIFYING FACTOR 1, 2"/>
    <property type="match status" value="1"/>
</dbReference>
<feature type="region of interest" description="Disordered" evidence="1">
    <location>
        <begin position="293"/>
        <end position="318"/>
    </location>
</feature>
<dbReference type="InterPro" id="IPR042095">
    <property type="entry name" value="SUMF_sf"/>
</dbReference>
<sequence length="358" mass="38705">MRVTPASRSLRLVLLAGLIPLIALSGADLFEPTVADDRPAPGPAPAGMVWIPGGEFSLGSKDPRGDLCGGNEPMDDARPIHRVHVDAFWMDRTEVTNADFAGFVAATGYVTVAERPLRPEDFPGVPLASLVPGSVVFTPPDHAVPLDNPLRWWSYVPGASWRHPEGPDSDLTGRAHHPVVHIAYEDAEAYARWAGKRLPTEAEWEFAARGGLAGQAYPWGNDLTPGDRWQANIWQGAFPAQNSAADGTAGAAPVASFPANPYGLHDMAGNVWEWCSDWYRPDAYVRQARADGAVRNPRGPAPADSFDPQEPGLPKRVQRGGSFLCTDQYCTRYRLGTRGKGAPDTGSNHVGFRCVREP</sequence>
<keyword evidence="3" id="KW-0808">Transferase</keyword>
<dbReference type="InterPro" id="IPR005532">
    <property type="entry name" value="SUMF_dom"/>
</dbReference>
<protein>
    <submittedName>
        <fullName evidence="3">Serine/threonine-protein kinase pkn1</fullName>
        <ecNumber evidence="3">2.7.11.1</ecNumber>
    </submittedName>
</protein>
<reference evidence="3 4" key="1">
    <citation type="submission" date="2016-06" db="EMBL/GenBank/DDBJ databases">
        <title>Three novel species with peptidoglycan cell walls form the new genus Lacunisphaera gen. nov. in the family Opitutaceae of the verrucomicrobial subdivision 4.</title>
        <authorList>
            <person name="Rast P."/>
            <person name="Gloeckner I."/>
            <person name="Jogler M."/>
            <person name="Boedeker C."/>
            <person name="Jeske O."/>
            <person name="Wiegand S."/>
            <person name="Reinhardt R."/>
            <person name="Schumann P."/>
            <person name="Rohde M."/>
            <person name="Spring S."/>
            <person name="Gloeckner F.O."/>
            <person name="Jogler C."/>
        </authorList>
    </citation>
    <scope>NUCLEOTIDE SEQUENCE [LARGE SCALE GENOMIC DNA]</scope>
    <source>
        <strain evidence="3 4">IG16b</strain>
    </source>
</reference>
<keyword evidence="4" id="KW-1185">Reference proteome</keyword>
<dbReference type="Gene3D" id="3.90.1580.10">
    <property type="entry name" value="paralog of FGE (formylglycine-generating enzyme)"/>
    <property type="match status" value="1"/>
</dbReference>
<dbReference type="PANTHER" id="PTHR23150:SF19">
    <property type="entry name" value="FORMYLGLYCINE-GENERATING ENZYME"/>
    <property type="match status" value="1"/>
</dbReference>
<dbReference type="STRING" id="1838286.Verru16b_00236"/>
<dbReference type="RefSeq" id="WP_218918796.1">
    <property type="nucleotide sequence ID" value="NZ_CP016094.1"/>
</dbReference>
<dbReference type="GO" id="GO:0004674">
    <property type="term" value="F:protein serine/threonine kinase activity"/>
    <property type="evidence" value="ECO:0007669"/>
    <property type="project" value="UniProtKB-EC"/>
</dbReference>
<evidence type="ECO:0000313" key="4">
    <source>
        <dbReference type="Proteomes" id="UP000095228"/>
    </source>
</evidence>
<evidence type="ECO:0000313" key="3">
    <source>
        <dbReference type="EMBL" id="AOS43193.1"/>
    </source>
</evidence>
<gene>
    <name evidence="3" type="primary">pkn1_1</name>
    <name evidence="3" type="ORF">Verru16b_00236</name>
</gene>
<organism evidence="3 4">
    <name type="scientific">Lacunisphaera limnophila</name>
    <dbReference type="NCBI Taxonomy" id="1838286"/>
    <lineage>
        <taxon>Bacteria</taxon>
        <taxon>Pseudomonadati</taxon>
        <taxon>Verrucomicrobiota</taxon>
        <taxon>Opitutia</taxon>
        <taxon>Opitutales</taxon>
        <taxon>Opitutaceae</taxon>
        <taxon>Lacunisphaera</taxon>
    </lineage>
</organism>
<dbReference type="AlphaFoldDB" id="A0A1I7PHU8"/>
<proteinExistence type="predicted"/>
<evidence type="ECO:0000259" key="2">
    <source>
        <dbReference type="Pfam" id="PF03781"/>
    </source>
</evidence>
<dbReference type="InterPro" id="IPR051043">
    <property type="entry name" value="Sulfatase_Mod_Factor_Kinase"/>
</dbReference>
<dbReference type="EMBL" id="CP016094">
    <property type="protein sequence ID" value="AOS43193.1"/>
    <property type="molecule type" value="Genomic_DNA"/>
</dbReference>
<dbReference type="Proteomes" id="UP000095228">
    <property type="component" value="Chromosome"/>
</dbReference>
<dbReference type="SUPFAM" id="SSF56436">
    <property type="entry name" value="C-type lectin-like"/>
    <property type="match status" value="1"/>
</dbReference>
<evidence type="ECO:0000256" key="1">
    <source>
        <dbReference type="SAM" id="MobiDB-lite"/>
    </source>
</evidence>
<accession>A0A1I7PHU8</accession>
<dbReference type="PATRIC" id="fig|1838286.3.peg.238"/>
<dbReference type="EC" id="2.7.11.1" evidence="3"/>
<dbReference type="KEGG" id="obg:Verru16b_00236"/>
<name>A0A1I7PHU8_9BACT</name>
<dbReference type="GO" id="GO:0120147">
    <property type="term" value="F:formylglycine-generating oxidase activity"/>
    <property type="evidence" value="ECO:0007669"/>
    <property type="project" value="TreeGrafter"/>
</dbReference>
<keyword evidence="3" id="KW-0418">Kinase</keyword>